<dbReference type="SUPFAM" id="SSF101908">
    <property type="entry name" value="Putative isomerase YbhE"/>
    <property type="match status" value="1"/>
</dbReference>
<evidence type="ECO:0000313" key="4">
    <source>
        <dbReference type="EMBL" id="OUT23267.1"/>
    </source>
</evidence>
<evidence type="ECO:0008006" key="6">
    <source>
        <dbReference type="Google" id="ProtNLM"/>
    </source>
</evidence>
<reference evidence="4 5" key="1">
    <citation type="submission" date="2017-05" db="EMBL/GenBank/DDBJ databases">
        <title>The Genome Sequence of Candida krusei Ckrusei653.</title>
        <authorList>
            <person name="Cuomo C."/>
            <person name="Forche A."/>
            <person name="Young S."/>
            <person name="Abouelleil A."/>
            <person name="Cao P."/>
            <person name="Chapman S."/>
            <person name="Cusick C."/>
            <person name="Shea T."/>
            <person name="Nusbaum C."/>
            <person name="Birren B."/>
        </authorList>
    </citation>
    <scope>NUCLEOTIDE SEQUENCE [LARGE SCALE GENOMIC DNA]</scope>
    <source>
        <strain evidence="4 5">Ckrusei653</strain>
    </source>
</reference>
<proteinExistence type="predicted"/>
<evidence type="ECO:0000259" key="3">
    <source>
        <dbReference type="Pfam" id="PF22542"/>
    </source>
</evidence>
<feature type="domain" description="Utp8 beta-propeller" evidence="2">
    <location>
        <begin position="5"/>
        <end position="433"/>
    </location>
</feature>
<dbReference type="EMBL" id="NHMM01000002">
    <property type="protein sequence ID" value="OUT23267.1"/>
    <property type="molecule type" value="Genomic_DNA"/>
</dbReference>
<evidence type="ECO:0000313" key="5">
    <source>
        <dbReference type="Proteomes" id="UP000195871"/>
    </source>
</evidence>
<dbReference type="InterPro" id="IPR018843">
    <property type="entry name" value="Utp8_b-prop"/>
</dbReference>
<name>A0A1Z8JRP3_PICKU</name>
<dbReference type="VEuPathDB" id="FungiDB:C5L36_0A03770"/>
<evidence type="ECO:0000259" key="2">
    <source>
        <dbReference type="Pfam" id="PF10395"/>
    </source>
</evidence>
<dbReference type="Proteomes" id="UP000195871">
    <property type="component" value="Unassembled WGS sequence"/>
</dbReference>
<feature type="region of interest" description="Disordered" evidence="1">
    <location>
        <begin position="126"/>
        <end position="148"/>
    </location>
</feature>
<comment type="caution">
    <text evidence="4">The sequence shown here is derived from an EMBL/GenBank/DDBJ whole genome shotgun (WGS) entry which is preliminary data.</text>
</comment>
<sequence length="805" mass="90842">MSSIIYDPFVVNSLPRLPPKTDVFKSCVSSQIKDANSNSFDVAISGSYLATFITRPSPKMIWSYALSPQTIVTSMDSFDFEEISDNQKFQHNHQVTDGKIFAVGINERKANKLRFISYGAEEKKSSSLDDENQSSSLSTVNEEDKQSNEMEHIKEVKDRSINVDDKIAGLKFSKNSRYVYSVSSNGTISVYKFSVDSGDDENPIFKRKAESSRNKASVIFHQFIKPEELKVNSRNDKIDYLLITAEKTESQSSIDVSVFSINDDEILEISKSTIDSLNDVNNIHITYDISGKLIILENEPKLTIKAYDLPFVNNGHRIEIGGVFKHERKDSPTSVACASSNRILVTKGSTVALIDIQYEALLSSLDLYSRSKDTDNLKPPRDAVLLNVPSVNGNTLKSKKTFALLILKNTKENYSQIQHVSIDVGLGKLRDALVSLPSVDDSQSDQFTSFTSYFTKQDQQHSGVNKSEAEKLNSQINQSNDELGEVYSKLVEIKNSGDVRLLENSIVSYLKNKPFGELFEDGEFKAYEYEKDRFVDPRFFTQLTLLLFEHDIKTDTITLDVSNEDSIPEYGLTYILTHPLFPIKYSHGLLRLLEPLPRLQRQAIVTCANIPCGDFIMELSSCENDEIFKDIMTRLNDEFSGEEITKETMKIMRQQSHVGKKDSFNLDRIINKIIKLNFGFEVLNSFIDSNGLILSLHYSNDDHQLSKLIEQTQLKVDSLIEDTQLLTLVNQCLTNAEASKQGKASKSSKKYKRKDKKKSEAHENGEQSIEVGLSKLDMILKVGTESQGSKKKTRSSTYTIDRLVI</sequence>
<evidence type="ECO:0000256" key="1">
    <source>
        <dbReference type="SAM" id="MobiDB-lite"/>
    </source>
</evidence>
<organism evidence="4 5">
    <name type="scientific">Pichia kudriavzevii</name>
    <name type="common">Yeast</name>
    <name type="synonym">Issatchenkia orientalis</name>
    <dbReference type="NCBI Taxonomy" id="4909"/>
    <lineage>
        <taxon>Eukaryota</taxon>
        <taxon>Fungi</taxon>
        <taxon>Dikarya</taxon>
        <taxon>Ascomycota</taxon>
        <taxon>Saccharomycotina</taxon>
        <taxon>Pichiomycetes</taxon>
        <taxon>Pichiales</taxon>
        <taxon>Pichiaceae</taxon>
        <taxon>Pichia</taxon>
    </lineage>
</organism>
<gene>
    <name evidence="4" type="ORF">CAS74_001585</name>
</gene>
<dbReference type="InterPro" id="IPR053881">
    <property type="entry name" value="Utp8_C"/>
</dbReference>
<protein>
    <recommendedName>
        <fullName evidence="6">U3 small nucleolar RNA-associated protein 8</fullName>
    </recommendedName>
</protein>
<dbReference type="AlphaFoldDB" id="A0A1Z8JRP3"/>
<feature type="domain" description="Utp8 C-terminal" evidence="3">
    <location>
        <begin position="472"/>
        <end position="805"/>
    </location>
</feature>
<dbReference type="Pfam" id="PF22542">
    <property type="entry name" value="Utp8_C"/>
    <property type="match status" value="1"/>
</dbReference>
<feature type="compositionally biased region" description="Basic residues" evidence="1">
    <location>
        <begin position="746"/>
        <end position="756"/>
    </location>
</feature>
<accession>A0A1Z8JRP3</accession>
<feature type="region of interest" description="Disordered" evidence="1">
    <location>
        <begin position="739"/>
        <end position="769"/>
    </location>
</feature>
<dbReference type="Pfam" id="PF10395">
    <property type="entry name" value="Utp8_b_propeller"/>
    <property type="match status" value="1"/>
</dbReference>